<dbReference type="Proteomes" id="UP000028487">
    <property type="component" value="Unassembled WGS sequence"/>
</dbReference>
<accession>A0A077NQ69</accession>
<gene>
    <name evidence="1" type="ORF">XBFM1_1710026</name>
</gene>
<evidence type="ECO:0000313" key="1">
    <source>
        <dbReference type="EMBL" id="CDH00558.1"/>
    </source>
</evidence>
<comment type="caution">
    <text evidence="1">The sequence shown here is derived from an EMBL/GenBank/DDBJ whole genome shotgun (WGS) entry which is preliminary data.</text>
</comment>
<reference evidence="1" key="1">
    <citation type="submission" date="2013-07" db="EMBL/GenBank/DDBJ databases">
        <title>Sub-species coevolution in mutualistic symbiosis.</title>
        <authorList>
            <person name="Murfin K."/>
            <person name="Klassen J."/>
            <person name="Lee M."/>
            <person name="Forst S."/>
            <person name="Stock P."/>
            <person name="Goodrich-Blair H."/>
        </authorList>
    </citation>
    <scope>NUCLEOTIDE SEQUENCE [LARGE SCALE GENOMIC DNA]</scope>
    <source>
        <strain evidence="1">Feltiae Moldova</strain>
    </source>
</reference>
<organism evidence="1 2">
    <name type="scientific">Xenorhabdus bovienii str. feltiae Moldova</name>
    <dbReference type="NCBI Taxonomy" id="1398200"/>
    <lineage>
        <taxon>Bacteria</taxon>
        <taxon>Pseudomonadati</taxon>
        <taxon>Pseudomonadota</taxon>
        <taxon>Gammaproteobacteria</taxon>
        <taxon>Enterobacterales</taxon>
        <taxon>Morganellaceae</taxon>
        <taxon>Xenorhabdus</taxon>
    </lineage>
</organism>
<proteinExistence type="predicted"/>
<name>A0A077NQ69_XENBV</name>
<sequence length="53" mass="6216">MLSNFNTLMPDEYSFFAVYIDKHPSNRLIMPFDTIRIISEWPTAEESNFPSCV</sequence>
<protein>
    <submittedName>
        <fullName evidence="1">Uncharacterized protein</fullName>
    </submittedName>
</protein>
<dbReference type="AlphaFoldDB" id="A0A077NQ69"/>
<dbReference type="HOGENOM" id="CLU_3067683_0_0_6"/>
<evidence type="ECO:0000313" key="2">
    <source>
        <dbReference type="Proteomes" id="UP000028487"/>
    </source>
</evidence>
<dbReference type="EMBL" id="CBSV010000081">
    <property type="protein sequence ID" value="CDH00558.1"/>
    <property type="molecule type" value="Genomic_DNA"/>
</dbReference>